<gene>
    <name evidence="2" type="ORF">NDU88_002177</name>
</gene>
<name>A0AAV7VYM9_PLEWA</name>
<feature type="compositionally biased region" description="Basic and acidic residues" evidence="1">
    <location>
        <begin position="106"/>
        <end position="116"/>
    </location>
</feature>
<reference evidence="2" key="1">
    <citation type="journal article" date="2022" name="bioRxiv">
        <title>Sequencing and chromosome-scale assembly of the giantPleurodeles waltlgenome.</title>
        <authorList>
            <person name="Brown T."/>
            <person name="Elewa A."/>
            <person name="Iarovenko S."/>
            <person name="Subramanian E."/>
            <person name="Araus A.J."/>
            <person name="Petzold A."/>
            <person name="Susuki M."/>
            <person name="Suzuki K.-i.T."/>
            <person name="Hayashi T."/>
            <person name="Toyoda A."/>
            <person name="Oliveira C."/>
            <person name="Osipova E."/>
            <person name="Leigh N.D."/>
            <person name="Simon A."/>
            <person name="Yun M.H."/>
        </authorList>
    </citation>
    <scope>NUCLEOTIDE SEQUENCE</scope>
    <source>
        <strain evidence="2">20211129_DDA</strain>
        <tissue evidence="2">Liver</tissue>
    </source>
</reference>
<accession>A0AAV7VYM9</accession>
<dbReference type="Proteomes" id="UP001066276">
    <property type="component" value="Chromosome 1_2"/>
</dbReference>
<feature type="region of interest" description="Disordered" evidence="1">
    <location>
        <begin position="91"/>
        <end position="151"/>
    </location>
</feature>
<protein>
    <submittedName>
        <fullName evidence="2">Uncharacterized protein</fullName>
    </submittedName>
</protein>
<evidence type="ECO:0000313" key="3">
    <source>
        <dbReference type="Proteomes" id="UP001066276"/>
    </source>
</evidence>
<feature type="compositionally biased region" description="Basic and acidic residues" evidence="1">
    <location>
        <begin position="133"/>
        <end position="143"/>
    </location>
</feature>
<dbReference type="EMBL" id="JANPWB010000002">
    <property type="protein sequence ID" value="KAJ1206779.1"/>
    <property type="molecule type" value="Genomic_DNA"/>
</dbReference>
<comment type="caution">
    <text evidence="2">The sequence shown here is derived from an EMBL/GenBank/DDBJ whole genome shotgun (WGS) entry which is preliminary data.</text>
</comment>
<keyword evidence="3" id="KW-1185">Reference proteome</keyword>
<dbReference type="AlphaFoldDB" id="A0AAV7VYM9"/>
<organism evidence="2 3">
    <name type="scientific">Pleurodeles waltl</name>
    <name type="common">Iberian ribbed newt</name>
    <dbReference type="NCBI Taxonomy" id="8319"/>
    <lineage>
        <taxon>Eukaryota</taxon>
        <taxon>Metazoa</taxon>
        <taxon>Chordata</taxon>
        <taxon>Craniata</taxon>
        <taxon>Vertebrata</taxon>
        <taxon>Euteleostomi</taxon>
        <taxon>Amphibia</taxon>
        <taxon>Batrachia</taxon>
        <taxon>Caudata</taxon>
        <taxon>Salamandroidea</taxon>
        <taxon>Salamandridae</taxon>
        <taxon>Pleurodelinae</taxon>
        <taxon>Pleurodeles</taxon>
    </lineage>
</organism>
<evidence type="ECO:0000256" key="1">
    <source>
        <dbReference type="SAM" id="MobiDB-lite"/>
    </source>
</evidence>
<evidence type="ECO:0000313" key="2">
    <source>
        <dbReference type="EMBL" id="KAJ1206779.1"/>
    </source>
</evidence>
<sequence length="151" mass="16469">MRGDNEGPELDNDLQELMNRARNLVAICSKDWVIQQMQGVLQQGSAMSQKGVTGGGGEMGRQTQQWGVTSGRPVAGIVVLWAIPQEIRVQERMKSTSPHQVTVEEGSERDSEHERWAAPVARPSMLKSPSSRETAEGARENGGHNHTAARG</sequence>
<proteinExistence type="predicted"/>